<name>A0AAV9MVW1_9EURO</name>
<feature type="compositionally biased region" description="Low complexity" evidence="1">
    <location>
        <begin position="82"/>
        <end position="93"/>
    </location>
</feature>
<feature type="region of interest" description="Disordered" evidence="1">
    <location>
        <begin position="82"/>
        <end position="107"/>
    </location>
</feature>
<feature type="region of interest" description="Disordered" evidence="1">
    <location>
        <begin position="146"/>
        <end position="173"/>
    </location>
</feature>
<comment type="caution">
    <text evidence="3">The sequence shown here is derived from an EMBL/GenBank/DDBJ whole genome shotgun (WGS) entry which is preliminary data.</text>
</comment>
<keyword evidence="2" id="KW-0812">Transmembrane</keyword>
<feature type="compositionally biased region" description="Basic and acidic residues" evidence="1">
    <location>
        <begin position="146"/>
        <end position="155"/>
    </location>
</feature>
<dbReference type="Proteomes" id="UP001358417">
    <property type="component" value="Unassembled WGS sequence"/>
</dbReference>
<feature type="compositionally biased region" description="Low complexity" evidence="1">
    <location>
        <begin position="16"/>
        <end position="33"/>
    </location>
</feature>
<feature type="region of interest" description="Disordered" evidence="1">
    <location>
        <begin position="1"/>
        <end position="36"/>
    </location>
</feature>
<feature type="transmembrane region" description="Helical" evidence="2">
    <location>
        <begin position="40"/>
        <end position="60"/>
    </location>
</feature>
<keyword evidence="2" id="KW-0472">Membrane</keyword>
<gene>
    <name evidence="3" type="ORF">LTR84_008909</name>
</gene>
<keyword evidence="2" id="KW-1133">Transmembrane helix</keyword>
<dbReference type="GeneID" id="89977071"/>
<proteinExistence type="predicted"/>
<dbReference type="EMBL" id="JAVRRD010000034">
    <property type="protein sequence ID" value="KAK5045816.1"/>
    <property type="molecule type" value="Genomic_DNA"/>
</dbReference>
<organism evidence="3 4">
    <name type="scientific">Exophiala bonariae</name>
    <dbReference type="NCBI Taxonomy" id="1690606"/>
    <lineage>
        <taxon>Eukaryota</taxon>
        <taxon>Fungi</taxon>
        <taxon>Dikarya</taxon>
        <taxon>Ascomycota</taxon>
        <taxon>Pezizomycotina</taxon>
        <taxon>Eurotiomycetes</taxon>
        <taxon>Chaetothyriomycetidae</taxon>
        <taxon>Chaetothyriales</taxon>
        <taxon>Herpotrichiellaceae</taxon>
        <taxon>Exophiala</taxon>
    </lineage>
</organism>
<dbReference type="AlphaFoldDB" id="A0AAV9MVW1"/>
<evidence type="ECO:0000313" key="4">
    <source>
        <dbReference type="Proteomes" id="UP001358417"/>
    </source>
</evidence>
<accession>A0AAV9MVW1</accession>
<sequence>MPEQNFRRASRPPPSSLRKAPLPPSTTTTAPTPGLKSKPLIYAICIASIVAAGAVAGAMLKMDREQAAAKVKQQEYREQLLQQEEAVSSSSTSDVKDSAPATASVTEMDYRKPIESLEGRRGQLLLQKMQFERKIAALKESQARQREMEKLKALGKEQGAANPAAAPGEQQVR</sequence>
<dbReference type="RefSeq" id="XP_064701427.1">
    <property type="nucleotide sequence ID" value="XM_064852452.1"/>
</dbReference>
<protein>
    <submittedName>
        <fullName evidence="3">Uncharacterized protein</fullName>
    </submittedName>
</protein>
<evidence type="ECO:0000313" key="3">
    <source>
        <dbReference type="EMBL" id="KAK5045816.1"/>
    </source>
</evidence>
<evidence type="ECO:0000256" key="1">
    <source>
        <dbReference type="SAM" id="MobiDB-lite"/>
    </source>
</evidence>
<keyword evidence="4" id="KW-1185">Reference proteome</keyword>
<evidence type="ECO:0000256" key="2">
    <source>
        <dbReference type="SAM" id="Phobius"/>
    </source>
</evidence>
<reference evidence="3 4" key="1">
    <citation type="submission" date="2023-08" db="EMBL/GenBank/DDBJ databases">
        <title>Black Yeasts Isolated from many extreme environments.</title>
        <authorList>
            <person name="Coleine C."/>
            <person name="Stajich J.E."/>
            <person name="Selbmann L."/>
        </authorList>
    </citation>
    <scope>NUCLEOTIDE SEQUENCE [LARGE SCALE GENOMIC DNA]</scope>
    <source>
        <strain evidence="3 4">CCFEE 5792</strain>
    </source>
</reference>